<accession>A0A0K9P853</accession>
<dbReference type="AlphaFoldDB" id="A0A0K9P853"/>
<evidence type="ECO:0000313" key="1">
    <source>
        <dbReference type="EMBL" id="KMZ65213.1"/>
    </source>
</evidence>
<evidence type="ECO:0000313" key="2">
    <source>
        <dbReference type="Proteomes" id="UP000036987"/>
    </source>
</evidence>
<proteinExistence type="predicted"/>
<keyword evidence="2" id="KW-1185">Reference proteome</keyword>
<dbReference type="EMBL" id="LFYR01001055">
    <property type="protein sequence ID" value="KMZ65213.1"/>
    <property type="molecule type" value="Genomic_DNA"/>
</dbReference>
<organism evidence="1 2">
    <name type="scientific">Zostera marina</name>
    <name type="common">Eelgrass</name>
    <dbReference type="NCBI Taxonomy" id="29655"/>
    <lineage>
        <taxon>Eukaryota</taxon>
        <taxon>Viridiplantae</taxon>
        <taxon>Streptophyta</taxon>
        <taxon>Embryophyta</taxon>
        <taxon>Tracheophyta</taxon>
        <taxon>Spermatophyta</taxon>
        <taxon>Magnoliopsida</taxon>
        <taxon>Liliopsida</taxon>
        <taxon>Zosteraceae</taxon>
        <taxon>Zostera</taxon>
    </lineage>
</organism>
<name>A0A0K9P853_ZOSMR</name>
<dbReference type="Proteomes" id="UP000036987">
    <property type="component" value="Unassembled WGS sequence"/>
</dbReference>
<gene>
    <name evidence="1" type="ORF">ZOSMA_330G00240</name>
</gene>
<sequence length="105" mass="12072">MMPLIIRCVAGTWSRFSTNEYTLESWARPLESELSEGVEVVEACSHDFSFCRVTSTVSTRRLNRVGRMMERSGKKHVGDDEKTFIEIEYNFITIAVEGIYKVLKT</sequence>
<reference evidence="2" key="1">
    <citation type="journal article" date="2016" name="Nature">
        <title>The genome of the seagrass Zostera marina reveals angiosperm adaptation to the sea.</title>
        <authorList>
            <person name="Olsen J.L."/>
            <person name="Rouze P."/>
            <person name="Verhelst B."/>
            <person name="Lin Y.-C."/>
            <person name="Bayer T."/>
            <person name="Collen J."/>
            <person name="Dattolo E."/>
            <person name="De Paoli E."/>
            <person name="Dittami S."/>
            <person name="Maumus F."/>
            <person name="Michel G."/>
            <person name="Kersting A."/>
            <person name="Lauritano C."/>
            <person name="Lohaus R."/>
            <person name="Toepel M."/>
            <person name="Tonon T."/>
            <person name="Vanneste K."/>
            <person name="Amirebrahimi M."/>
            <person name="Brakel J."/>
            <person name="Bostroem C."/>
            <person name="Chovatia M."/>
            <person name="Grimwood J."/>
            <person name="Jenkins J.W."/>
            <person name="Jueterbock A."/>
            <person name="Mraz A."/>
            <person name="Stam W.T."/>
            <person name="Tice H."/>
            <person name="Bornberg-Bauer E."/>
            <person name="Green P.J."/>
            <person name="Pearson G.A."/>
            <person name="Procaccini G."/>
            <person name="Duarte C.M."/>
            <person name="Schmutz J."/>
            <person name="Reusch T.B.H."/>
            <person name="Van de Peer Y."/>
        </authorList>
    </citation>
    <scope>NUCLEOTIDE SEQUENCE [LARGE SCALE GENOMIC DNA]</scope>
    <source>
        <strain evidence="2">cv. Finnish</strain>
    </source>
</reference>
<comment type="caution">
    <text evidence="1">The sequence shown here is derived from an EMBL/GenBank/DDBJ whole genome shotgun (WGS) entry which is preliminary data.</text>
</comment>
<protein>
    <submittedName>
        <fullName evidence="1">Uncharacterized protein</fullName>
    </submittedName>
</protein>